<proteinExistence type="predicted"/>
<evidence type="ECO:0000313" key="2">
    <source>
        <dbReference type="Proteomes" id="UP000814033"/>
    </source>
</evidence>
<reference evidence="1" key="2">
    <citation type="journal article" date="2022" name="New Phytol.">
        <title>Evolutionary transition to the ectomycorrhizal habit in the genomes of a hyperdiverse lineage of mushroom-forming fungi.</title>
        <authorList>
            <person name="Looney B."/>
            <person name="Miyauchi S."/>
            <person name="Morin E."/>
            <person name="Drula E."/>
            <person name="Courty P.E."/>
            <person name="Kohler A."/>
            <person name="Kuo A."/>
            <person name="LaButti K."/>
            <person name="Pangilinan J."/>
            <person name="Lipzen A."/>
            <person name="Riley R."/>
            <person name="Andreopoulos W."/>
            <person name="He G."/>
            <person name="Johnson J."/>
            <person name="Nolan M."/>
            <person name="Tritt A."/>
            <person name="Barry K.W."/>
            <person name="Grigoriev I.V."/>
            <person name="Nagy L.G."/>
            <person name="Hibbett D."/>
            <person name="Henrissat B."/>
            <person name="Matheny P.B."/>
            <person name="Labbe J."/>
            <person name="Martin F.M."/>
        </authorList>
    </citation>
    <scope>NUCLEOTIDE SEQUENCE</scope>
    <source>
        <strain evidence="1">FP105234-sp</strain>
    </source>
</reference>
<accession>A0ACB8RJX2</accession>
<keyword evidence="2" id="KW-1185">Reference proteome</keyword>
<reference evidence="1" key="1">
    <citation type="submission" date="2021-02" db="EMBL/GenBank/DDBJ databases">
        <authorList>
            <consortium name="DOE Joint Genome Institute"/>
            <person name="Ahrendt S."/>
            <person name="Looney B.P."/>
            <person name="Miyauchi S."/>
            <person name="Morin E."/>
            <person name="Drula E."/>
            <person name="Courty P.E."/>
            <person name="Chicoki N."/>
            <person name="Fauchery L."/>
            <person name="Kohler A."/>
            <person name="Kuo A."/>
            <person name="Labutti K."/>
            <person name="Pangilinan J."/>
            <person name="Lipzen A."/>
            <person name="Riley R."/>
            <person name="Andreopoulos W."/>
            <person name="He G."/>
            <person name="Johnson J."/>
            <person name="Barry K.W."/>
            <person name="Grigoriev I.V."/>
            <person name="Nagy L."/>
            <person name="Hibbett D."/>
            <person name="Henrissat B."/>
            <person name="Matheny P.B."/>
            <person name="Labbe J."/>
            <person name="Martin F."/>
        </authorList>
    </citation>
    <scope>NUCLEOTIDE SEQUENCE</scope>
    <source>
        <strain evidence="1">FP105234-sp</strain>
    </source>
</reference>
<protein>
    <submittedName>
        <fullName evidence="1">Uncharacterized protein</fullName>
    </submittedName>
</protein>
<sequence length="121" mass="13138">MNSPIEPASPISSSSTESLLLDDREPVAAPHDPPAQESSAHPHSTAPKSAAKRRLPLNAGRASGNRDAKTRRREDIPSRKGTWDGKDLGRMKEDFIDLALSDQLKNRIGDPFDEDIIKGAS</sequence>
<organism evidence="1 2">
    <name type="scientific">Auriscalpium vulgare</name>
    <dbReference type="NCBI Taxonomy" id="40419"/>
    <lineage>
        <taxon>Eukaryota</taxon>
        <taxon>Fungi</taxon>
        <taxon>Dikarya</taxon>
        <taxon>Basidiomycota</taxon>
        <taxon>Agaricomycotina</taxon>
        <taxon>Agaricomycetes</taxon>
        <taxon>Russulales</taxon>
        <taxon>Auriscalpiaceae</taxon>
        <taxon>Auriscalpium</taxon>
    </lineage>
</organism>
<dbReference type="EMBL" id="MU275984">
    <property type="protein sequence ID" value="KAI0044418.1"/>
    <property type="molecule type" value="Genomic_DNA"/>
</dbReference>
<gene>
    <name evidence="1" type="ORF">FA95DRAFT_1562285</name>
</gene>
<dbReference type="Proteomes" id="UP000814033">
    <property type="component" value="Unassembled WGS sequence"/>
</dbReference>
<name>A0ACB8RJX2_9AGAM</name>
<evidence type="ECO:0000313" key="1">
    <source>
        <dbReference type="EMBL" id="KAI0044418.1"/>
    </source>
</evidence>
<comment type="caution">
    <text evidence="1">The sequence shown here is derived from an EMBL/GenBank/DDBJ whole genome shotgun (WGS) entry which is preliminary data.</text>
</comment>